<protein>
    <recommendedName>
        <fullName evidence="4">Pilus assembly protein</fullName>
    </recommendedName>
</protein>
<keyword evidence="1" id="KW-1133">Transmembrane helix</keyword>
<evidence type="ECO:0000256" key="1">
    <source>
        <dbReference type="SAM" id="Phobius"/>
    </source>
</evidence>
<organism evidence="2 3">
    <name type="scientific">Pseudomonas flavocrustae</name>
    <dbReference type="NCBI Taxonomy" id="2991719"/>
    <lineage>
        <taxon>Bacteria</taxon>
        <taxon>Pseudomonadati</taxon>
        <taxon>Pseudomonadota</taxon>
        <taxon>Gammaproteobacteria</taxon>
        <taxon>Pseudomonadales</taxon>
        <taxon>Pseudomonadaceae</taxon>
        <taxon>Pseudomonas</taxon>
    </lineage>
</organism>
<keyword evidence="3" id="KW-1185">Reference proteome</keyword>
<feature type="transmembrane region" description="Helical" evidence="1">
    <location>
        <begin position="38"/>
        <end position="60"/>
    </location>
</feature>
<evidence type="ECO:0000313" key="2">
    <source>
        <dbReference type="EMBL" id="MDH4765983.1"/>
    </source>
</evidence>
<dbReference type="Proteomes" id="UP001157461">
    <property type="component" value="Unassembled WGS sequence"/>
</dbReference>
<keyword evidence="1" id="KW-0812">Transmembrane</keyword>
<gene>
    <name evidence="2" type="ORF">OMP44_24115</name>
</gene>
<accession>A0ABT6IND2</accession>
<feature type="transmembrane region" description="Helical" evidence="1">
    <location>
        <begin position="72"/>
        <end position="92"/>
    </location>
</feature>
<comment type="caution">
    <text evidence="2">The sequence shown here is derived from an EMBL/GenBank/DDBJ whole genome shotgun (WGS) entry which is preliminary data.</text>
</comment>
<proteinExistence type="predicted"/>
<keyword evidence="1" id="KW-0472">Membrane</keyword>
<evidence type="ECO:0000313" key="3">
    <source>
        <dbReference type="Proteomes" id="UP001157461"/>
    </source>
</evidence>
<dbReference type="EMBL" id="JAPDIQ010000017">
    <property type="protein sequence ID" value="MDH4765983.1"/>
    <property type="molecule type" value="Genomic_DNA"/>
</dbReference>
<feature type="transmembrane region" description="Helical" evidence="1">
    <location>
        <begin position="101"/>
        <end position="121"/>
    </location>
</feature>
<name>A0ABT6IND2_9PSED</name>
<sequence>MRLPNAAKKHLALAYSQQICWLYNLTMNKLAQKTKASLIHLSAASITAALCYILIKTWYPTPYFEILHGKEILTLAIAIDVTLGPLVTFILFNPAGSKKELFSIVAIATILQVTALSYGLFKAAYSRPLFLAFEGNKFRIVSLPDINNSELSLAPANLQNTSLSGPKIISTKLLEAGDPGLLESIQLDIQGIHPAYRPQRWQNYEKAKNQVLQQAKKIEPDKNFDIKIELLKPSHKNIDDAILTLPIVAYENQSNWAAIIDPISAEVIGFLNYKSLNKIK</sequence>
<reference evidence="2 3" key="1">
    <citation type="submission" date="2022-10" db="EMBL/GenBank/DDBJ databases">
        <title>A novel Pseudomonas species, isolated from Passiflora incarnata leaves.</title>
        <authorList>
            <person name="Cueva-Yesquen L.G."/>
            <person name="Fantinatti-Garboggini F."/>
        </authorList>
    </citation>
    <scope>NUCLEOTIDE SEQUENCE [LARGE SCALE GENOMIC DNA]</scope>
    <source>
        <strain evidence="2 3">CBMAI 2609</strain>
    </source>
</reference>
<dbReference type="RefSeq" id="WP_280311513.1">
    <property type="nucleotide sequence ID" value="NZ_JAPDIQ010000017.1"/>
</dbReference>
<evidence type="ECO:0008006" key="4">
    <source>
        <dbReference type="Google" id="ProtNLM"/>
    </source>
</evidence>